<accession>A0A096P902</accession>
<dbReference type="InterPro" id="IPR052700">
    <property type="entry name" value="Carb_kinase_PfkB-like"/>
</dbReference>
<organism evidence="5 7">
    <name type="scientific">Ostreococcus tauri</name>
    <name type="common">Marine green alga</name>
    <dbReference type="NCBI Taxonomy" id="70448"/>
    <lineage>
        <taxon>Eukaryota</taxon>
        <taxon>Viridiplantae</taxon>
        <taxon>Chlorophyta</taxon>
        <taxon>Mamiellophyceae</taxon>
        <taxon>Mamiellales</taxon>
        <taxon>Bathycoccaceae</taxon>
        <taxon>Ostreococcus</taxon>
    </lineage>
</organism>
<dbReference type="FunCoup" id="A0A096P902">
    <property type="interactions" value="16"/>
</dbReference>
<dbReference type="InterPro" id="IPR029056">
    <property type="entry name" value="Ribokinase-like"/>
</dbReference>
<dbReference type="InterPro" id="IPR002173">
    <property type="entry name" value="Carboh/pur_kinase_PfkB_CS"/>
</dbReference>
<accession>A0A1Y5I499</accession>
<dbReference type="STRING" id="70448.A0A096P902"/>
<accession>A0A454Y0L3</accession>
<keyword evidence="7" id="KW-1185">Reference proteome</keyword>
<evidence type="ECO:0000256" key="1">
    <source>
        <dbReference type="ARBA" id="ARBA00010688"/>
    </source>
</evidence>
<reference evidence="5 7" key="1">
    <citation type="journal article" date="2006" name="Proc. Natl. Acad. Sci. U.S.A.">
        <title>Genome analysis of the smallest free-living eukaryote Ostreococcus tauri unveils many unique features.</title>
        <authorList>
            <person name="Derelle E."/>
            <person name="Ferraz C."/>
            <person name="Rombauts S."/>
            <person name="Rouze P."/>
            <person name="Worden A.Z."/>
            <person name="Robbens S."/>
            <person name="Partensky F."/>
            <person name="Degroeve S."/>
            <person name="Echeynie S."/>
            <person name="Cooke R."/>
            <person name="Saeys Y."/>
            <person name="Wuyts J."/>
            <person name="Jabbari K."/>
            <person name="Bowler C."/>
            <person name="Panaud O."/>
            <person name="Piegu B."/>
            <person name="Ball S.G."/>
            <person name="Ral J.-P."/>
            <person name="Bouget F.-Y."/>
            <person name="Piganeau G."/>
            <person name="De Baets B."/>
            <person name="Picard A."/>
            <person name="Delseny M."/>
            <person name="Demaille J."/>
            <person name="Van de Peer Y."/>
            <person name="Moreau H."/>
        </authorList>
    </citation>
    <scope>NUCLEOTIDE SEQUENCE [LARGE SCALE GENOMIC DNA]</scope>
    <source>
        <strain evidence="5 7">OTTH0595</strain>
    </source>
</reference>
<dbReference type="Gene3D" id="3.40.1190.20">
    <property type="match status" value="1"/>
</dbReference>
<keyword evidence="2" id="KW-0808">Transferase</keyword>
<dbReference type="SUPFAM" id="SSF53613">
    <property type="entry name" value="Ribokinase-like"/>
    <property type="match status" value="1"/>
</dbReference>
<evidence type="ECO:0000256" key="2">
    <source>
        <dbReference type="ARBA" id="ARBA00022679"/>
    </source>
</evidence>
<dbReference type="CDD" id="cd01168">
    <property type="entry name" value="adenosine_kinase"/>
    <property type="match status" value="1"/>
</dbReference>
<comment type="similarity">
    <text evidence="1">Belongs to the carbohydrate kinase PfkB family.</text>
</comment>
<evidence type="ECO:0000256" key="3">
    <source>
        <dbReference type="ARBA" id="ARBA00022777"/>
    </source>
</evidence>
<dbReference type="InParanoid" id="A0A096P902"/>
<evidence type="ECO:0000313" key="5">
    <source>
        <dbReference type="EMBL" id="CEG00404.1"/>
    </source>
</evidence>
<dbReference type="Proteomes" id="UP000009170">
    <property type="component" value="Unassembled WGS sequence"/>
</dbReference>
<dbReference type="InterPro" id="IPR011611">
    <property type="entry name" value="PfkB_dom"/>
</dbReference>
<protein>
    <submittedName>
        <fullName evidence="5">Carbohydrate/puine kinase, PfkB, conserved site</fullName>
    </submittedName>
    <submittedName>
        <fullName evidence="6">Ribokinase-like protein</fullName>
    </submittedName>
</protein>
<evidence type="ECO:0000259" key="4">
    <source>
        <dbReference type="Pfam" id="PF00294"/>
    </source>
</evidence>
<sequence length="375" mass="39108">MTPRVVFGLGDPVTDVLCRLSRSCACEILSGTRGGSEPSASHAPVEIGGCVVVTGDVLTNIVRALPTDDVSTTPGGSAANVLKGLAALDANATCALIGTIADDDVGRAYALALSRDGVSSASLTTRSRSGEDESSAGELTSARCVCLVDENGQRTMRTSLGASATTTVDDLPIEELRRADVLHAEGYALYRPDVLRRACEVAKTNGALVSLDLASFEVVRGCRAALREILESGMIDVVFCNEDEARELVSASGIVENGRDVERPDAETETAALEWLLRHVKVATCSRGKRGCVSMNAEGARAESLAEGVVAIDTTGAGDTFTSGFLYAYLVGGSLQQCSDAGCAAGAEVVQIRGAAMDVDRWNRVREKVATILSE</sequence>
<dbReference type="Pfam" id="PF00294">
    <property type="entry name" value="PfkB"/>
    <property type="match status" value="1"/>
</dbReference>
<dbReference type="EMBL" id="CAID01000016">
    <property type="protein sequence ID" value="CEG00404.1"/>
    <property type="molecule type" value="Genomic_DNA"/>
</dbReference>
<gene>
    <name evidence="6" type="ORF">BE221DRAFT_21920</name>
    <name evidence="5" type="ORF">OT_ostta16g01970</name>
</gene>
<feature type="domain" description="Carbohydrate kinase PfkB" evidence="4">
    <location>
        <begin position="68"/>
        <end position="357"/>
    </location>
</feature>
<reference evidence="6" key="3">
    <citation type="submission" date="2017-04" db="EMBL/GenBank/DDBJ databases">
        <title>Population genomics of picophytoplankton unveils novel chromosome hypervariability.</title>
        <authorList>
            <consortium name="DOE Joint Genome Institute"/>
            <person name="Blanc-Mathieu R."/>
            <person name="Krasovec M."/>
            <person name="Hebrard M."/>
            <person name="Yau S."/>
            <person name="Desgranges E."/>
            <person name="Martin J."/>
            <person name="Schackwitz W."/>
            <person name="Kuo A."/>
            <person name="Salin G."/>
            <person name="Donnadieu C."/>
            <person name="Desdevises Y."/>
            <person name="Sanchez-Ferandin S."/>
            <person name="Moreau H."/>
            <person name="Rivals E."/>
            <person name="Grigoriev I.V."/>
            <person name="Grimsley N."/>
            <person name="Eyre-Walker A."/>
            <person name="Piganeau G."/>
        </authorList>
    </citation>
    <scope>NUCLEOTIDE SEQUENCE [LARGE SCALE GENOMIC DNA]</scope>
    <source>
        <strain evidence="6">RCC 1115</strain>
    </source>
</reference>
<dbReference type="EMBL" id="KZ155825">
    <property type="protein sequence ID" value="OUS44346.1"/>
    <property type="molecule type" value="Genomic_DNA"/>
</dbReference>
<dbReference type="AlphaFoldDB" id="A0A096P902"/>
<dbReference type="Proteomes" id="UP000195557">
    <property type="component" value="Unassembled WGS sequence"/>
</dbReference>
<dbReference type="OrthoDB" id="414463at2759"/>
<keyword evidence="3 5" id="KW-0418">Kinase</keyword>
<dbReference type="GO" id="GO:0016301">
    <property type="term" value="F:kinase activity"/>
    <property type="evidence" value="ECO:0007669"/>
    <property type="project" value="UniProtKB-KW"/>
</dbReference>
<dbReference type="PANTHER" id="PTHR43320">
    <property type="entry name" value="SUGAR KINASE"/>
    <property type="match status" value="1"/>
</dbReference>
<proteinExistence type="inferred from homology"/>
<dbReference type="PROSITE" id="PS00584">
    <property type="entry name" value="PFKB_KINASES_2"/>
    <property type="match status" value="1"/>
</dbReference>
<dbReference type="PANTHER" id="PTHR43320:SF1">
    <property type="entry name" value="OS01G0105900 PROTEIN"/>
    <property type="match status" value="1"/>
</dbReference>
<evidence type="ECO:0000313" key="7">
    <source>
        <dbReference type="Proteomes" id="UP000009170"/>
    </source>
</evidence>
<reference evidence="5" key="2">
    <citation type="journal article" date="2014" name="BMC Genomics">
        <title>An improved genome of the model marine alga Ostreococcus tauri unfolds by assessing Illumina de novo assemblies.</title>
        <authorList>
            <person name="Blanc-Mathieu R."/>
            <person name="Verhelst B."/>
            <person name="Derelle E."/>
            <person name="Rombauts S."/>
            <person name="Bouget F.Y."/>
            <person name="Carre I."/>
            <person name="Chateau A."/>
            <person name="Eyre-Walker A."/>
            <person name="Grimsley N."/>
            <person name="Moreau H."/>
            <person name="Piegu B."/>
            <person name="Rivals E."/>
            <person name="Schackwitz W."/>
            <person name="Van de Peer Y."/>
            <person name="Piganeau G."/>
        </authorList>
    </citation>
    <scope>NUCLEOTIDE SEQUENCE</scope>
    <source>
        <strain evidence="5">RCC4221</strain>
    </source>
</reference>
<evidence type="ECO:0000313" key="6">
    <source>
        <dbReference type="EMBL" id="OUS44346.1"/>
    </source>
</evidence>
<name>A0A096P902_OSTTA</name>